<evidence type="ECO:0000313" key="1">
    <source>
        <dbReference type="EMBL" id="CEG57270.1"/>
    </source>
</evidence>
<sequence>MTIIDSCTQQFYLNRNNPCAPHLFEEPVALNEVVRLVRTGFVLVILFKIKID</sequence>
<organism evidence="1 2">
    <name type="scientific">Legionella fallonii LLAP-10</name>
    <dbReference type="NCBI Taxonomy" id="1212491"/>
    <lineage>
        <taxon>Bacteria</taxon>
        <taxon>Pseudomonadati</taxon>
        <taxon>Pseudomonadota</taxon>
        <taxon>Gammaproteobacteria</taxon>
        <taxon>Legionellales</taxon>
        <taxon>Legionellaceae</taxon>
        <taxon>Legionella</taxon>
    </lineage>
</organism>
<dbReference type="Proteomes" id="UP000032430">
    <property type="component" value="Chromosome I"/>
</dbReference>
<gene>
    <name evidence="1" type="ORF">LFA_1875</name>
</gene>
<dbReference type="AlphaFoldDB" id="A0A098G6Z7"/>
<dbReference type="KEGG" id="lfa:LFA_1875"/>
<name>A0A098G6Z7_9GAMM</name>
<accession>A0A098G6Z7</accession>
<protein>
    <submittedName>
        <fullName evidence="1">Uncharacterized protein</fullName>
    </submittedName>
</protein>
<reference evidence="2" key="1">
    <citation type="submission" date="2014-09" db="EMBL/GenBank/DDBJ databases">
        <authorList>
            <person name="Gomez-Valero L."/>
        </authorList>
    </citation>
    <scope>NUCLEOTIDE SEQUENCE [LARGE SCALE GENOMIC DNA]</scope>
    <source>
        <strain evidence="2">ATCC700992</strain>
    </source>
</reference>
<keyword evidence="2" id="KW-1185">Reference proteome</keyword>
<dbReference type="STRING" id="1212491.LFA_1875"/>
<proteinExistence type="predicted"/>
<dbReference type="HOGENOM" id="CLU_3081296_0_0_6"/>
<evidence type="ECO:0000313" key="2">
    <source>
        <dbReference type="Proteomes" id="UP000032430"/>
    </source>
</evidence>
<dbReference type="EMBL" id="LN614827">
    <property type="protein sequence ID" value="CEG57270.1"/>
    <property type="molecule type" value="Genomic_DNA"/>
</dbReference>